<dbReference type="Pfam" id="PF00701">
    <property type="entry name" value="DHDPS"/>
    <property type="match status" value="1"/>
</dbReference>
<evidence type="ECO:0000313" key="5">
    <source>
        <dbReference type="EMBL" id="SUZ83783.1"/>
    </source>
</evidence>
<dbReference type="SUPFAM" id="SSF51569">
    <property type="entry name" value="Aldolase"/>
    <property type="match status" value="1"/>
</dbReference>
<keyword evidence="4" id="KW-0119">Carbohydrate metabolism</keyword>
<keyword evidence="2" id="KW-0963">Cytoplasm</keyword>
<evidence type="ECO:0008006" key="6">
    <source>
        <dbReference type="Google" id="ProtNLM"/>
    </source>
</evidence>
<comment type="subcellular location">
    <subcellularLocation>
        <location evidence="1">Cytoplasm</location>
    </subcellularLocation>
</comment>
<dbReference type="InterPro" id="IPR013785">
    <property type="entry name" value="Aldolase_TIM"/>
</dbReference>
<dbReference type="AlphaFoldDB" id="A0A381R2G1"/>
<accession>A0A381R2G1</accession>
<dbReference type="PANTHER" id="PTHR12128">
    <property type="entry name" value="DIHYDRODIPICOLINATE SYNTHASE"/>
    <property type="match status" value="1"/>
</dbReference>
<proteinExistence type="predicted"/>
<evidence type="ECO:0000256" key="4">
    <source>
        <dbReference type="ARBA" id="ARBA00023277"/>
    </source>
</evidence>
<dbReference type="PIRSF" id="PIRSF001365">
    <property type="entry name" value="DHDPS"/>
    <property type="match status" value="1"/>
</dbReference>
<organism evidence="5">
    <name type="scientific">marine metagenome</name>
    <dbReference type="NCBI Taxonomy" id="408172"/>
    <lineage>
        <taxon>unclassified sequences</taxon>
        <taxon>metagenomes</taxon>
        <taxon>ecological metagenomes</taxon>
    </lineage>
</organism>
<dbReference type="GO" id="GO:0005737">
    <property type="term" value="C:cytoplasm"/>
    <property type="evidence" value="ECO:0007669"/>
    <property type="project" value="UniProtKB-SubCell"/>
</dbReference>
<protein>
    <recommendedName>
        <fullName evidence="6">N-acetylneuraminate lyase</fullName>
    </recommendedName>
</protein>
<evidence type="ECO:0000256" key="2">
    <source>
        <dbReference type="ARBA" id="ARBA00022490"/>
    </source>
</evidence>
<dbReference type="PANTHER" id="PTHR12128:SF21">
    <property type="entry name" value="N-ACETYLNEURAMINATE LYASE"/>
    <property type="match status" value="1"/>
</dbReference>
<dbReference type="SMART" id="SM01130">
    <property type="entry name" value="DHDPS"/>
    <property type="match status" value="1"/>
</dbReference>
<keyword evidence="3" id="KW-0456">Lyase</keyword>
<dbReference type="GO" id="GO:0016829">
    <property type="term" value="F:lyase activity"/>
    <property type="evidence" value="ECO:0007669"/>
    <property type="project" value="UniProtKB-KW"/>
</dbReference>
<dbReference type="EMBL" id="UINC01001566">
    <property type="protein sequence ID" value="SUZ83783.1"/>
    <property type="molecule type" value="Genomic_DNA"/>
</dbReference>
<dbReference type="PRINTS" id="PR00146">
    <property type="entry name" value="DHPICSNTHASE"/>
</dbReference>
<reference evidence="5" key="1">
    <citation type="submission" date="2018-05" db="EMBL/GenBank/DDBJ databases">
        <authorList>
            <person name="Lanie J.A."/>
            <person name="Ng W.-L."/>
            <person name="Kazmierczak K.M."/>
            <person name="Andrzejewski T.M."/>
            <person name="Davidsen T.M."/>
            <person name="Wayne K.J."/>
            <person name="Tettelin H."/>
            <person name="Glass J.I."/>
            <person name="Rusch D."/>
            <person name="Podicherti R."/>
            <person name="Tsui H.-C.T."/>
            <person name="Winkler M.E."/>
        </authorList>
    </citation>
    <scope>NUCLEOTIDE SEQUENCE</scope>
</reference>
<sequence>MRKNNCNLIAAVYTPMSQDGSLNTSIVNQYAYYLNKNKISGVFFNGSTGDFVSLTTQERKDITLAWSSCKTKDLYLIDHVGDPSLEVAKDLAKHASDKVDAIAVLAPFYFRIDSLDKLIYYCKEVSASAPNIPFYYYHIPSLSGAKIDILSFLKRATKEIPQFAGIKFTDNQLIDFLHCKKYSLEEYNILFGYDELFLPSLSLGANSWVGSTYNHLAPIYFKIKEYFDHGQMEKAADLQTKAIRFVEILNAKGGFNGVGKYFMKYLGVDCGPSRFPHINLEKKSEFEIIKSLKPLGILEYLNHLP</sequence>
<evidence type="ECO:0000256" key="3">
    <source>
        <dbReference type="ARBA" id="ARBA00023239"/>
    </source>
</evidence>
<dbReference type="InterPro" id="IPR002220">
    <property type="entry name" value="DapA-like"/>
</dbReference>
<dbReference type="Gene3D" id="3.20.20.70">
    <property type="entry name" value="Aldolase class I"/>
    <property type="match status" value="1"/>
</dbReference>
<gene>
    <name evidence="5" type="ORF">METZ01_LOCUS36637</name>
</gene>
<evidence type="ECO:0000256" key="1">
    <source>
        <dbReference type="ARBA" id="ARBA00004496"/>
    </source>
</evidence>
<name>A0A381R2G1_9ZZZZ</name>